<gene>
    <name evidence="2" type="ORF">FZEAL_7823</name>
</gene>
<keyword evidence="3" id="KW-1185">Reference proteome</keyword>
<feature type="signal peptide" evidence="1">
    <location>
        <begin position="1"/>
        <end position="16"/>
    </location>
</feature>
<protein>
    <submittedName>
        <fullName evidence="2">Uncharacterized protein</fullName>
    </submittedName>
</protein>
<evidence type="ECO:0000256" key="1">
    <source>
        <dbReference type="SAM" id="SignalP"/>
    </source>
</evidence>
<dbReference type="EMBL" id="JABEYC010000647">
    <property type="protein sequence ID" value="KAF4975372.1"/>
    <property type="molecule type" value="Genomic_DNA"/>
</dbReference>
<dbReference type="AlphaFoldDB" id="A0A8H4UFA9"/>
<feature type="chain" id="PRO_5034152457" evidence="1">
    <location>
        <begin position="17"/>
        <end position="108"/>
    </location>
</feature>
<proteinExistence type="predicted"/>
<accession>A0A8H4UFA9</accession>
<evidence type="ECO:0000313" key="2">
    <source>
        <dbReference type="EMBL" id="KAF4975372.1"/>
    </source>
</evidence>
<organism evidence="2 3">
    <name type="scientific">Fusarium zealandicum</name>
    <dbReference type="NCBI Taxonomy" id="1053134"/>
    <lineage>
        <taxon>Eukaryota</taxon>
        <taxon>Fungi</taxon>
        <taxon>Dikarya</taxon>
        <taxon>Ascomycota</taxon>
        <taxon>Pezizomycotina</taxon>
        <taxon>Sordariomycetes</taxon>
        <taxon>Hypocreomycetidae</taxon>
        <taxon>Hypocreales</taxon>
        <taxon>Nectriaceae</taxon>
        <taxon>Fusarium</taxon>
        <taxon>Fusarium staphyleae species complex</taxon>
    </lineage>
</organism>
<comment type="caution">
    <text evidence="2">The sequence shown here is derived from an EMBL/GenBank/DDBJ whole genome shotgun (WGS) entry which is preliminary data.</text>
</comment>
<dbReference type="Proteomes" id="UP000635477">
    <property type="component" value="Unassembled WGS sequence"/>
</dbReference>
<reference evidence="2" key="2">
    <citation type="submission" date="2020-05" db="EMBL/GenBank/DDBJ databases">
        <authorList>
            <person name="Kim H.-S."/>
            <person name="Proctor R.H."/>
            <person name="Brown D.W."/>
        </authorList>
    </citation>
    <scope>NUCLEOTIDE SEQUENCE</scope>
    <source>
        <strain evidence="2">NRRL 22465</strain>
    </source>
</reference>
<name>A0A8H4UFA9_9HYPO</name>
<evidence type="ECO:0000313" key="3">
    <source>
        <dbReference type="Proteomes" id="UP000635477"/>
    </source>
</evidence>
<reference evidence="2" key="1">
    <citation type="journal article" date="2020" name="BMC Genomics">
        <title>Correction to: Identification and distribution of gene clusters required for synthesis of sphingolipid metabolism inhibitors in diverse species of the filamentous fungus Fusarium.</title>
        <authorList>
            <person name="Kim H.S."/>
            <person name="Lohmar J.M."/>
            <person name="Busman M."/>
            <person name="Brown D.W."/>
            <person name="Naumann T.A."/>
            <person name="Divon H.H."/>
            <person name="Lysoe E."/>
            <person name="Uhlig S."/>
            <person name="Proctor R.H."/>
        </authorList>
    </citation>
    <scope>NUCLEOTIDE SEQUENCE</scope>
    <source>
        <strain evidence="2">NRRL 22465</strain>
    </source>
</reference>
<keyword evidence="1" id="KW-0732">Signal</keyword>
<sequence>MAQIWLVCSGLIDAAAWDMFPISAKVMAPFSDRVGATGRAPSITRLGFKGLTRPHHLEELLKPIWEAIRCDYRPGHRAKMAPSVLASGRPADMRDKPCAVDIRVEEHK</sequence>